<dbReference type="Pfam" id="PF06777">
    <property type="entry name" value="HBB"/>
    <property type="match status" value="1"/>
</dbReference>
<dbReference type="SMART" id="SM00488">
    <property type="entry name" value="DEXDc2"/>
    <property type="match status" value="1"/>
</dbReference>
<dbReference type="FunCoup" id="W4KJ92">
    <property type="interactions" value="736"/>
</dbReference>
<keyword evidence="10" id="KW-0067">ATP-binding</keyword>
<evidence type="ECO:0000256" key="16">
    <source>
        <dbReference type="ARBA" id="ARBA00023242"/>
    </source>
</evidence>
<dbReference type="GO" id="GO:0000112">
    <property type="term" value="C:nucleotide-excision repair factor 3 complex"/>
    <property type="evidence" value="ECO:0007669"/>
    <property type="project" value="UniProtKB-ARBA"/>
</dbReference>
<keyword evidence="15" id="KW-0413">Isomerase</keyword>
<dbReference type="GeneID" id="20675892"/>
<dbReference type="Gene3D" id="1.10.275.30">
    <property type="match status" value="1"/>
</dbReference>
<evidence type="ECO:0000256" key="2">
    <source>
        <dbReference type="ARBA" id="ARBA00004123"/>
    </source>
</evidence>
<reference evidence="22 23" key="1">
    <citation type="journal article" date="2012" name="New Phytol.">
        <title>Insight into trade-off between wood decay and parasitism from the genome of a fungal forest pathogen.</title>
        <authorList>
            <person name="Olson A."/>
            <person name="Aerts A."/>
            <person name="Asiegbu F."/>
            <person name="Belbahri L."/>
            <person name="Bouzid O."/>
            <person name="Broberg A."/>
            <person name="Canback B."/>
            <person name="Coutinho P.M."/>
            <person name="Cullen D."/>
            <person name="Dalman K."/>
            <person name="Deflorio G."/>
            <person name="van Diepen L.T."/>
            <person name="Dunand C."/>
            <person name="Duplessis S."/>
            <person name="Durling M."/>
            <person name="Gonthier P."/>
            <person name="Grimwood J."/>
            <person name="Fossdal C.G."/>
            <person name="Hansson D."/>
            <person name="Henrissat B."/>
            <person name="Hietala A."/>
            <person name="Himmelstrand K."/>
            <person name="Hoffmeister D."/>
            <person name="Hogberg N."/>
            <person name="James T.Y."/>
            <person name="Karlsson M."/>
            <person name="Kohler A."/>
            <person name="Kues U."/>
            <person name="Lee Y.H."/>
            <person name="Lin Y.C."/>
            <person name="Lind M."/>
            <person name="Lindquist E."/>
            <person name="Lombard V."/>
            <person name="Lucas S."/>
            <person name="Lunden K."/>
            <person name="Morin E."/>
            <person name="Murat C."/>
            <person name="Park J."/>
            <person name="Raffaello T."/>
            <person name="Rouze P."/>
            <person name="Salamov A."/>
            <person name="Schmutz J."/>
            <person name="Solheim H."/>
            <person name="Stahlberg J."/>
            <person name="Velez H."/>
            <person name="de Vries R.P."/>
            <person name="Wiebenga A."/>
            <person name="Woodward S."/>
            <person name="Yakovlev I."/>
            <person name="Garbelotto M."/>
            <person name="Martin F."/>
            <person name="Grigoriev I.V."/>
            <person name="Stenlid J."/>
        </authorList>
    </citation>
    <scope>NUCLEOTIDE SEQUENCE [LARGE SCALE GENOMIC DNA]</scope>
    <source>
        <strain evidence="22 23">TC 32-1</strain>
    </source>
</reference>
<dbReference type="PROSITE" id="PS00690">
    <property type="entry name" value="DEAH_ATP_HELICASE"/>
    <property type="match status" value="1"/>
</dbReference>
<evidence type="ECO:0000256" key="19">
    <source>
        <dbReference type="SAM" id="Coils"/>
    </source>
</evidence>
<evidence type="ECO:0000256" key="6">
    <source>
        <dbReference type="ARBA" id="ARBA00022741"/>
    </source>
</evidence>
<dbReference type="InParanoid" id="W4KJ92"/>
<dbReference type="PANTHER" id="PTHR11472">
    <property type="entry name" value="DNA REPAIR DEAD HELICASE RAD3/XP-D SUBFAMILY MEMBER"/>
    <property type="match status" value="1"/>
</dbReference>
<dbReference type="GO" id="GO:0006289">
    <property type="term" value="P:nucleotide-excision repair"/>
    <property type="evidence" value="ECO:0007669"/>
    <property type="project" value="InterPro"/>
</dbReference>
<dbReference type="RefSeq" id="XP_009542728.1">
    <property type="nucleotide sequence ID" value="XM_009544433.1"/>
</dbReference>
<dbReference type="PRINTS" id="PR00852">
    <property type="entry name" value="XRODRMPGMNTD"/>
</dbReference>
<evidence type="ECO:0000256" key="20">
    <source>
        <dbReference type="SAM" id="MobiDB-lite"/>
    </source>
</evidence>
<keyword evidence="9" id="KW-0347">Helicase</keyword>
<feature type="compositionally biased region" description="Basic and acidic residues" evidence="20">
    <location>
        <begin position="452"/>
        <end position="484"/>
    </location>
</feature>
<dbReference type="KEGG" id="hir:HETIRDRAFT_448878"/>
<dbReference type="InterPro" id="IPR010614">
    <property type="entry name" value="RAD3-like_helicase_DEAD"/>
</dbReference>
<dbReference type="Pfam" id="PF13307">
    <property type="entry name" value="Helicase_C_2"/>
    <property type="match status" value="1"/>
</dbReference>
<keyword evidence="5" id="KW-0479">Metal-binding</keyword>
<evidence type="ECO:0000259" key="21">
    <source>
        <dbReference type="PROSITE" id="PS51193"/>
    </source>
</evidence>
<evidence type="ECO:0000256" key="18">
    <source>
        <dbReference type="ARBA" id="ARBA00048954"/>
    </source>
</evidence>
<feature type="compositionally biased region" description="Basic residues" evidence="20">
    <location>
        <begin position="272"/>
        <end position="284"/>
    </location>
</feature>
<evidence type="ECO:0000256" key="8">
    <source>
        <dbReference type="ARBA" id="ARBA00022801"/>
    </source>
</evidence>
<comment type="cofactor">
    <cofactor evidence="1">
        <name>[4Fe-4S] cluster</name>
        <dbReference type="ChEBI" id="CHEBI:49883"/>
    </cofactor>
</comment>
<dbReference type="InterPro" id="IPR013020">
    <property type="entry name" value="Rad3/Chl1-like"/>
</dbReference>
<evidence type="ECO:0000256" key="12">
    <source>
        <dbReference type="ARBA" id="ARBA00023014"/>
    </source>
</evidence>
<feature type="region of interest" description="Disordered" evidence="20">
    <location>
        <begin position="1281"/>
        <end position="1328"/>
    </location>
</feature>
<dbReference type="PANTHER" id="PTHR11472:SF1">
    <property type="entry name" value="GENERAL TRANSCRIPTION AND DNA REPAIR FACTOR IIH HELICASE SUBUNIT XPD"/>
    <property type="match status" value="1"/>
</dbReference>
<dbReference type="InterPro" id="IPR027417">
    <property type="entry name" value="P-loop_NTPase"/>
</dbReference>
<feature type="compositionally biased region" description="Acidic residues" evidence="20">
    <location>
        <begin position="1296"/>
        <end position="1308"/>
    </location>
</feature>
<dbReference type="eggNOG" id="KOG1131">
    <property type="taxonomic scope" value="Eukaryota"/>
</dbReference>
<organism evidence="22 23">
    <name type="scientific">Heterobasidion irregulare (strain TC 32-1)</name>
    <dbReference type="NCBI Taxonomy" id="747525"/>
    <lineage>
        <taxon>Eukaryota</taxon>
        <taxon>Fungi</taxon>
        <taxon>Dikarya</taxon>
        <taxon>Basidiomycota</taxon>
        <taxon>Agaricomycotina</taxon>
        <taxon>Agaricomycetes</taxon>
        <taxon>Russulales</taxon>
        <taxon>Bondarzewiaceae</taxon>
        <taxon>Heterobasidion</taxon>
        <taxon>Heterobasidion annosum species complex</taxon>
    </lineage>
</organism>
<accession>W4KJ92</accession>
<feature type="region of interest" description="Disordered" evidence="20">
    <location>
        <begin position="372"/>
        <end position="394"/>
    </location>
</feature>
<comment type="subcellular location">
    <subcellularLocation>
        <location evidence="2">Nucleus</location>
    </subcellularLocation>
</comment>
<dbReference type="GO" id="GO:0005524">
    <property type="term" value="F:ATP binding"/>
    <property type="evidence" value="ECO:0007669"/>
    <property type="project" value="UniProtKB-KW"/>
</dbReference>
<dbReference type="PROSITE" id="PS51193">
    <property type="entry name" value="HELICASE_ATP_BIND_2"/>
    <property type="match status" value="1"/>
</dbReference>
<feature type="compositionally biased region" description="Acidic residues" evidence="20">
    <location>
        <begin position="175"/>
        <end position="188"/>
    </location>
</feature>
<keyword evidence="12" id="KW-0411">Iron-sulfur</keyword>
<evidence type="ECO:0000313" key="22">
    <source>
        <dbReference type="EMBL" id="ETW85923.1"/>
    </source>
</evidence>
<dbReference type="Pfam" id="PF06733">
    <property type="entry name" value="DEAD_2"/>
    <property type="match status" value="1"/>
</dbReference>
<dbReference type="Proteomes" id="UP000030671">
    <property type="component" value="Unassembled WGS sequence"/>
</dbReference>
<dbReference type="GO" id="GO:0046872">
    <property type="term" value="F:metal ion binding"/>
    <property type="evidence" value="ECO:0007669"/>
    <property type="project" value="UniProtKB-KW"/>
</dbReference>
<dbReference type="EMBL" id="KI925455">
    <property type="protein sequence ID" value="ETW85923.1"/>
    <property type="molecule type" value="Genomic_DNA"/>
</dbReference>
<keyword evidence="23" id="KW-1185">Reference proteome</keyword>
<evidence type="ECO:0000256" key="14">
    <source>
        <dbReference type="ARBA" id="ARBA00023204"/>
    </source>
</evidence>
<keyword evidence="13" id="KW-0238">DNA-binding</keyword>
<evidence type="ECO:0000256" key="5">
    <source>
        <dbReference type="ARBA" id="ARBA00022723"/>
    </source>
</evidence>
<evidence type="ECO:0000256" key="17">
    <source>
        <dbReference type="ARBA" id="ARBA00044969"/>
    </source>
</evidence>
<gene>
    <name evidence="22" type="ORF">HETIRDRAFT_448878</name>
</gene>
<evidence type="ECO:0000313" key="23">
    <source>
        <dbReference type="Proteomes" id="UP000030671"/>
    </source>
</evidence>
<feature type="compositionally biased region" description="Basic and acidic residues" evidence="20">
    <location>
        <begin position="206"/>
        <end position="226"/>
    </location>
</feature>
<dbReference type="InterPro" id="IPR006555">
    <property type="entry name" value="ATP-dep_Helicase_C"/>
</dbReference>
<evidence type="ECO:0000256" key="9">
    <source>
        <dbReference type="ARBA" id="ARBA00022806"/>
    </source>
</evidence>
<evidence type="ECO:0000256" key="4">
    <source>
        <dbReference type="ARBA" id="ARBA00022485"/>
    </source>
</evidence>
<dbReference type="HOGENOM" id="CLU_259280_0_0_1"/>
<evidence type="ECO:0000256" key="10">
    <source>
        <dbReference type="ARBA" id="ARBA00022840"/>
    </source>
</evidence>
<dbReference type="InterPro" id="IPR045028">
    <property type="entry name" value="DinG/Rad3-like"/>
</dbReference>
<dbReference type="GO" id="GO:0016818">
    <property type="term" value="F:hydrolase activity, acting on acid anhydrides, in phosphorus-containing anhydrides"/>
    <property type="evidence" value="ECO:0007669"/>
    <property type="project" value="InterPro"/>
</dbReference>
<keyword evidence="7" id="KW-0227">DNA damage</keyword>
<evidence type="ECO:0000256" key="7">
    <source>
        <dbReference type="ARBA" id="ARBA00022763"/>
    </source>
</evidence>
<keyword evidence="8" id="KW-0378">Hydrolase</keyword>
<keyword evidence="14" id="KW-0234">DNA repair</keyword>
<dbReference type="GO" id="GO:0003684">
    <property type="term" value="F:damaged DNA binding"/>
    <property type="evidence" value="ECO:0007669"/>
    <property type="project" value="TreeGrafter"/>
</dbReference>
<evidence type="ECO:0000256" key="1">
    <source>
        <dbReference type="ARBA" id="ARBA00001966"/>
    </source>
</evidence>
<evidence type="ECO:0000256" key="3">
    <source>
        <dbReference type="ARBA" id="ARBA00009146"/>
    </source>
</evidence>
<dbReference type="STRING" id="747525.W4KJ92"/>
<feature type="compositionally biased region" description="Basic and acidic residues" evidence="20">
    <location>
        <begin position="384"/>
        <end position="394"/>
    </location>
</feature>
<keyword evidence="4" id="KW-0004">4Fe-4S</keyword>
<dbReference type="OrthoDB" id="272481at2759"/>
<comment type="similarity">
    <text evidence="3">Belongs to the helicase family. RAD3/XPD subfamily.</text>
</comment>
<dbReference type="InterPro" id="IPR006554">
    <property type="entry name" value="Helicase-like_DEXD_c2"/>
</dbReference>
<dbReference type="FunFam" id="3.40.50.300:FF:000135">
    <property type="entry name" value="DNA repair helicase RAD3, putative"/>
    <property type="match status" value="1"/>
</dbReference>
<dbReference type="InterPro" id="IPR002464">
    <property type="entry name" value="DNA/RNA_helicase_DEAH_CS"/>
</dbReference>
<evidence type="ECO:0000256" key="11">
    <source>
        <dbReference type="ARBA" id="ARBA00023004"/>
    </source>
</evidence>
<feature type="domain" description="Helicase ATP-binding" evidence="21">
    <location>
        <begin position="519"/>
        <end position="809"/>
    </location>
</feature>
<feature type="compositionally biased region" description="Polar residues" evidence="20">
    <location>
        <begin position="372"/>
        <end position="383"/>
    </location>
</feature>
<sequence>MSTSKRIRIPSLKAREALYQDQPDPAQPPSVRRKATKRRASEPADDDLSPADNEYDDPHPHPHPHSKRARTTESLDDDMDVDIDGDGDGDVAPLDEDPGYLSDAAHSAKHARLSRASSSASQRRERPKSRKERTPVVVTPAPSSSKTRKKRHVVYSDDEDPFEDAVGYRDAKDVDIDDDGDDDEEEPEPAAKRLPTVRLKLGKAGGDAKGKEKAGKSATKEREEHTPPAPKRAKLRDPSPEIDEQDAAAAPAPAPAAPEAQKDAGPTPLPSFKKRKLPPIKKNKPAGASTSSAHPSQVPAAKARPRPAEGAKAGEAGEADDGLPVLKKPAQRAGNVEVDLSNKDIYASLFKSVRAPARVCFVADGGLFFTQAGASTPRSGLNKNQKEERRKELDKLRDADRARRVAEAERAFDLRGQYDKIATFVDRLGARRSSAMWPNIMAAAWRYEKEKEEKRRERDRVREKSVRERENGEVVDERGSDLSRDQGGGGGAATHVWMDAGGRHGASQAAPAMKFYIDDLPIVFPYDRIYPEQYAYMCDLKRTIDATGHCVLEMPSGESSRSLSLSLSRARAPHLTRTQFFPVKRKLVYCSRTVPEIEKALSELKRLMEYRVAVAESDDDRRKEQAFTGIGLTSRKNLCIHPEVAKEKKGKVVDARCRDLTNSAVCERARNDPGSVETCGFHDNLGDMEAGQLIPPGIWTLADVLQNGRDKGVCPYFTVRRMMPFVDIVIYSFHYLLDPKVAEQVSKDISKDAIVVFDEAHNIDNVCLESLSIDLTRPMLDSASRSVNKLADKINEIKQTDASKLQDEYAKLVEGLQEAAADEDAFMSNPVLPEDLLTEAVPGNIRKAEHFVAFLKRFVEYLKTRMRVLHVVAETPLSFLQHLKDITYIERRPLRFCAERLQSLVKTLELSRIDEYAALQKVASFATLVATYEKGFLLILEPFETENATVPNPIFHFVCLDPAIAIKPVFERFSSVVITSGTLSPLDMYPKMLQFTPVVQETYAMTLTRNSFLPLARPADQVAISSRFEVRNDPAVVRNFGTILVEYSKIVPDGVVAFFPSYLYMESIVAAWNDMGILNEVWKHKLIFVETPDANETSIALENYRRACDNGRGAVLLSVARGKVSEGIDFDHNYGRAVIMVPYQYTESRILKARLEYLRDAYRIRESEFLGFDAIRNAAQCVGRALRGKTDWGLMVFADKRFARADKRAKLPRWINQYITETAANLSTDMALSLSKLFMRTISQNAGENLTGVSLWTLEDVRKAQAAQREAAAEAEAARAAMERAAAEAEGGGTMDVDEDDEEDEEYGDGGFSDRMLQDAGTVDGYTD</sequence>
<dbReference type="Gene3D" id="3.40.50.300">
    <property type="entry name" value="P-loop containing nucleotide triphosphate hydrolases"/>
    <property type="match status" value="3"/>
</dbReference>
<evidence type="ECO:0000256" key="15">
    <source>
        <dbReference type="ARBA" id="ARBA00023235"/>
    </source>
</evidence>
<dbReference type="GO" id="GO:0043139">
    <property type="term" value="F:5'-3' DNA helicase activity"/>
    <property type="evidence" value="ECO:0007669"/>
    <property type="project" value="UniProtKB-EC"/>
</dbReference>
<dbReference type="EC" id="5.6.2.3" evidence="17"/>
<name>W4KJ92_HETIT</name>
<feature type="coiled-coil region" evidence="19">
    <location>
        <begin position="780"/>
        <end position="822"/>
    </location>
</feature>
<dbReference type="FunFam" id="3.40.50.300:FF:000128">
    <property type="entry name" value="Putative DNA repair helicase RAD3"/>
    <property type="match status" value="1"/>
</dbReference>
<evidence type="ECO:0000256" key="13">
    <source>
        <dbReference type="ARBA" id="ARBA00023125"/>
    </source>
</evidence>
<keyword evidence="16" id="KW-0539">Nucleus</keyword>
<dbReference type="SMART" id="SM00491">
    <property type="entry name" value="HELICc2"/>
    <property type="match status" value="1"/>
</dbReference>
<dbReference type="InterPro" id="IPR014013">
    <property type="entry name" value="Helic_SF1/SF2_ATP-bd_DinG/Rad3"/>
</dbReference>
<keyword evidence="19" id="KW-0175">Coiled coil</keyword>
<dbReference type="InterPro" id="IPR010643">
    <property type="entry name" value="HBB"/>
</dbReference>
<dbReference type="GO" id="GO:0006366">
    <property type="term" value="P:transcription by RNA polymerase II"/>
    <property type="evidence" value="ECO:0007669"/>
    <property type="project" value="TreeGrafter"/>
</dbReference>
<feature type="compositionally biased region" description="Acidic residues" evidence="20">
    <location>
        <begin position="43"/>
        <end position="55"/>
    </location>
</feature>
<dbReference type="GO" id="GO:0051539">
    <property type="term" value="F:4 iron, 4 sulfur cluster binding"/>
    <property type="evidence" value="ECO:0007669"/>
    <property type="project" value="UniProtKB-KW"/>
</dbReference>
<keyword evidence="6" id="KW-0547">Nucleotide-binding</keyword>
<dbReference type="CDD" id="cd18788">
    <property type="entry name" value="SF2_C_XPD"/>
    <property type="match status" value="1"/>
</dbReference>
<dbReference type="InterPro" id="IPR001945">
    <property type="entry name" value="RAD3/XPD"/>
</dbReference>
<dbReference type="GO" id="GO:0045951">
    <property type="term" value="P:positive regulation of mitotic recombination"/>
    <property type="evidence" value="ECO:0007669"/>
    <property type="project" value="TreeGrafter"/>
</dbReference>
<feature type="compositionally biased region" description="Acidic residues" evidence="20">
    <location>
        <begin position="74"/>
        <end position="98"/>
    </location>
</feature>
<feature type="region of interest" description="Disordered" evidence="20">
    <location>
        <begin position="1"/>
        <end position="325"/>
    </location>
</feature>
<comment type="catalytic activity">
    <reaction evidence="18">
        <text>ATP + H2O = ADP + phosphate + H(+)</text>
        <dbReference type="Rhea" id="RHEA:13065"/>
        <dbReference type="ChEBI" id="CHEBI:15377"/>
        <dbReference type="ChEBI" id="CHEBI:15378"/>
        <dbReference type="ChEBI" id="CHEBI:30616"/>
        <dbReference type="ChEBI" id="CHEBI:43474"/>
        <dbReference type="ChEBI" id="CHEBI:456216"/>
        <dbReference type="EC" id="5.6.2.3"/>
    </reaction>
</comment>
<feature type="region of interest" description="Disordered" evidence="20">
    <location>
        <begin position="452"/>
        <end position="492"/>
    </location>
</feature>
<keyword evidence="11" id="KW-0408">Iron</keyword>
<protein>
    <recommendedName>
        <fullName evidence="17">DNA 5'-3' helicase</fullName>
        <ecNumber evidence="17">5.6.2.3</ecNumber>
    </recommendedName>
</protein>
<proteinExistence type="inferred from homology"/>
<dbReference type="NCBIfam" id="TIGR00604">
    <property type="entry name" value="rad3"/>
    <property type="match status" value="1"/>
</dbReference>